<evidence type="ECO:0000313" key="3">
    <source>
        <dbReference type="Proteomes" id="UP000820977"/>
    </source>
</evidence>
<dbReference type="EMBL" id="JABKKJ010000014">
    <property type="protein sequence ID" value="NPE25639.1"/>
    <property type="molecule type" value="Genomic_DNA"/>
</dbReference>
<protein>
    <recommendedName>
        <fullName evidence="4">Major capsid protein</fullName>
    </recommendedName>
</protein>
<evidence type="ECO:0000256" key="1">
    <source>
        <dbReference type="ARBA" id="ARBA00009963"/>
    </source>
</evidence>
<evidence type="ECO:0008006" key="4">
    <source>
        <dbReference type="Google" id="ProtNLM"/>
    </source>
</evidence>
<organism evidence="2 3">
    <name type="scientific">Xylanibacter caecicola</name>
    <dbReference type="NCBI Taxonomy" id="2736294"/>
    <lineage>
        <taxon>Bacteria</taxon>
        <taxon>Pseudomonadati</taxon>
        <taxon>Bacteroidota</taxon>
        <taxon>Bacteroidia</taxon>
        <taxon>Bacteroidales</taxon>
        <taxon>Prevotellaceae</taxon>
        <taxon>Xylanibacter</taxon>
    </lineage>
</organism>
<keyword evidence="3" id="KW-1185">Reference proteome</keyword>
<dbReference type="SUPFAM" id="SSF88645">
    <property type="entry name" value="ssDNA viruses"/>
    <property type="match status" value="1"/>
</dbReference>
<accession>A0ABX2B6B3</accession>
<dbReference type="Gene3D" id="2.60.169.10">
    <property type="entry name" value="Microviridae F protein"/>
    <property type="match status" value="1"/>
</dbReference>
<dbReference type="Proteomes" id="UP000820977">
    <property type="component" value="Unassembled WGS sequence"/>
</dbReference>
<dbReference type="InterPro" id="IPR003514">
    <property type="entry name" value="Microviridae_protein_F"/>
</dbReference>
<dbReference type="InterPro" id="IPR037002">
    <property type="entry name" value="Microviridae_protein_F_sf"/>
</dbReference>
<proteinExistence type="inferred from homology"/>
<reference evidence="2 3" key="1">
    <citation type="submission" date="2020-05" db="EMBL/GenBank/DDBJ databases">
        <title>Distinct polysaccharide utilization as determinants for interspecies competition between intestinal Prevotella spp.</title>
        <authorList>
            <person name="Galvez E.J.C."/>
            <person name="Iljazovic A."/>
            <person name="Strowig T."/>
        </authorList>
    </citation>
    <scope>NUCLEOTIDE SEQUENCE [LARGE SCALE GENOMIC DNA]</scope>
    <source>
        <strain evidence="2 3">PCHR</strain>
    </source>
</reference>
<evidence type="ECO:0000313" key="2">
    <source>
        <dbReference type="EMBL" id="NPE25639.1"/>
    </source>
</evidence>
<name>A0ABX2B6B3_9BACT</name>
<comment type="caution">
    <text evidence="2">The sequence shown here is derived from an EMBL/GenBank/DDBJ whole genome shotgun (WGS) entry which is preliminary data.</text>
</comment>
<gene>
    <name evidence="2" type="ORF">HPS54_08960</name>
</gene>
<dbReference type="Pfam" id="PF02305">
    <property type="entry name" value="Phage_F"/>
    <property type="match status" value="1"/>
</dbReference>
<comment type="similarity">
    <text evidence="1">Belongs to the microviridae F protein family.</text>
</comment>
<dbReference type="InterPro" id="IPR016184">
    <property type="entry name" value="Capsid/spike_ssDNA_virus"/>
</dbReference>
<sequence length="467" mass="51620">MRTVTKGKNIFGFERYSLSCKLMSYLGYGDFPSYGVTDDSQVIGTFVHNFNLNPFPLLAYQKIYQDWFRNSQWEMSAPYTCNIDYMGQANLNSTLKIPIAGLTSQLHSAAQGSVLSPNMFDLQYCNWNKDYFTGVLPRPQFGLDSVATPLTGEGEVVTSDTNNVSYIEFDGTKTVSIGDTSLEVPISNEIGLSVLALRKAEAAQRWKEITMSGRADYQSQIEKHWNVKVSDDRSGRCRRLGGTGSNLDISEVVNNNITSDNAADIAGKGVGGSSDFIEFDCSEHGVLMAVYHCVPLLDYVVSGISKYNLKNRATDYAIPEFDSIGMQPVNLVELSSYGLDVLHSGMTSGSVDFDNPTQFLSQLNLGYVPRYAEYKTSVDEVHGAFISSLKHWVSPMTGEYISNYFKRSIGDLNIKGIGYAFQKVNPSLCDSIFGVASDSSVDTDQLLVNVDFDIKAVRNLDYNGLPY</sequence>